<comment type="caution">
    <text evidence="9">Lacks conserved residue(s) required for the propagation of feature annotation.</text>
</comment>
<feature type="disulfide bond" evidence="9">
    <location>
        <begin position="303"/>
        <end position="312"/>
    </location>
</feature>
<dbReference type="SMART" id="SM00181">
    <property type="entry name" value="EGF"/>
    <property type="match status" value="2"/>
</dbReference>
<keyword evidence="2 12" id="KW-0812">Transmembrane</keyword>
<feature type="compositionally biased region" description="Pro residues" evidence="11">
    <location>
        <begin position="248"/>
        <end position="257"/>
    </location>
</feature>
<feature type="region of interest" description="Disordered" evidence="11">
    <location>
        <begin position="348"/>
        <end position="418"/>
    </location>
</feature>
<evidence type="ECO:0000313" key="15">
    <source>
        <dbReference type="RefSeq" id="XP_017661269.1"/>
    </source>
</evidence>
<dbReference type="AlphaFoldDB" id="A0A6J0GHC5"/>
<proteinExistence type="predicted"/>
<evidence type="ECO:0000256" key="4">
    <source>
        <dbReference type="ARBA" id="ARBA00022989"/>
    </source>
</evidence>
<feature type="disulfide bond" evidence="10">
    <location>
        <begin position="197"/>
        <end position="212"/>
    </location>
</feature>
<evidence type="ECO:0000256" key="10">
    <source>
        <dbReference type="PROSITE-ProRule" id="PRU00124"/>
    </source>
</evidence>
<dbReference type="RefSeq" id="XP_017661269.1">
    <property type="nucleotide sequence ID" value="XM_017805780.1"/>
</dbReference>
<evidence type="ECO:0000256" key="7">
    <source>
        <dbReference type="ARBA" id="ARBA00023170"/>
    </source>
</evidence>
<feature type="region of interest" description="Disordered" evidence="11">
    <location>
        <begin position="208"/>
        <end position="266"/>
    </location>
</feature>
<accession>A0A6J0GHC5</accession>
<dbReference type="InterPro" id="IPR023415">
    <property type="entry name" value="LDLR_class-A_CS"/>
</dbReference>
<dbReference type="PROSITE" id="PS50068">
    <property type="entry name" value="LDLRA_2"/>
    <property type="match status" value="1"/>
</dbReference>
<dbReference type="GO" id="GO:0006898">
    <property type="term" value="P:receptor-mediated endocytosis"/>
    <property type="evidence" value="ECO:0007669"/>
    <property type="project" value="TreeGrafter"/>
</dbReference>
<dbReference type="InterPro" id="IPR011042">
    <property type="entry name" value="6-blade_b-propeller_TolB-like"/>
</dbReference>
<feature type="compositionally biased region" description="Acidic residues" evidence="11">
    <location>
        <begin position="371"/>
        <end position="383"/>
    </location>
</feature>
<evidence type="ECO:0000256" key="9">
    <source>
        <dbReference type="PROSITE-ProRule" id="PRU00076"/>
    </source>
</evidence>
<evidence type="ECO:0000256" key="6">
    <source>
        <dbReference type="ARBA" id="ARBA00023157"/>
    </source>
</evidence>
<dbReference type="SMART" id="SM00192">
    <property type="entry name" value="LDLa"/>
    <property type="match status" value="1"/>
</dbReference>
<reference evidence="15" key="1">
    <citation type="submission" date="2025-08" db="UniProtKB">
        <authorList>
            <consortium name="RefSeq"/>
        </authorList>
    </citation>
    <scope>IDENTIFICATION</scope>
</reference>
<evidence type="ECO:0000256" key="3">
    <source>
        <dbReference type="ARBA" id="ARBA00022737"/>
    </source>
</evidence>
<dbReference type="InterPro" id="IPR036055">
    <property type="entry name" value="LDL_receptor-like_sf"/>
</dbReference>
<evidence type="ECO:0000313" key="14">
    <source>
        <dbReference type="Proteomes" id="UP000504624"/>
    </source>
</evidence>
<dbReference type="PANTHER" id="PTHR22722:SF12">
    <property type="entry name" value="EGF-LIKE DOMAIN-CONTAINING PROTEIN"/>
    <property type="match status" value="1"/>
</dbReference>
<feature type="transmembrane region" description="Helical" evidence="12">
    <location>
        <begin position="320"/>
        <end position="344"/>
    </location>
</feature>
<keyword evidence="3" id="KW-0677">Repeat</keyword>
<name>A0A6J0GHC5_9PASS</name>
<evidence type="ECO:0000256" key="11">
    <source>
        <dbReference type="SAM" id="MobiDB-lite"/>
    </source>
</evidence>
<evidence type="ECO:0000256" key="12">
    <source>
        <dbReference type="SAM" id="Phobius"/>
    </source>
</evidence>
<evidence type="ECO:0000256" key="1">
    <source>
        <dbReference type="ARBA" id="ARBA00004167"/>
    </source>
</evidence>
<dbReference type="Gene3D" id="4.10.400.10">
    <property type="entry name" value="Low-density Lipoprotein Receptor"/>
    <property type="match status" value="1"/>
</dbReference>
<dbReference type="InterPro" id="IPR051221">
    <property type="entry name" value="LDLR-related"/>
</dbReference>
<dbReference type="Pfam" id="PF00057">
    <property type="entry name" value="Ldl_recept_a"/>
    <property type="match status" value="1"/>
</dbReference>
<dbReference type="Gene3D" id="2.10.25.10">
    <property type="entry name" value="Laminin"/>
    <property type="match status" value="1"/>
</dbReference>
<dbReference type="GO" id="GO:0043235">
    <property type="term" value="C:receptor complex"/>
    <property type="evidence" value="ECO:0007669"/>
    <property type="project" value="TreeGrafter"/>
</dbReference>
<dbReference type="InterPro" id="IPR000742">
    <property type="entry name" value="EGF"/>
</dbReference>
<keyword evidence="7" id="KW-0675">Receptor</keyword>
<dbReference type="PROSITE" id="PS01209">
    <property type="entry name" value="LDLRA_1"/>
    <property type="match status" value="1"/>
</dbReference>
<evidence type="ECO:0000256" key="2">
    <source>
        <dbReference type="ARBA" id="ARBA00022692"/>
    </source>
</evidence>
<dbReference type="PROSITE" id="PS01186">
    <property type="entry name" value="EGF_2"/>
    <property type="match status" value="1"/>
</dbReference>
<dbReference type="PROSITE" id="PS50026">
    <property type="entry name" value="EGF_3"/>
    <property type="match status" value="1"/>
</dbReference>
<dbReference type="GO" id="GO:0016324">
    <property type="term" value="C:apical plasma membrane"/>
    <property type="evidence" value="ECO:0007669"/>
    <property type="project" value="TreeGrafter"/>
</dbReference>
<dbReference type="PROSITE" id="PS00022">
    <property type="entry name" value="EGF_1"/>
    <property type="match status" value="1"/>
</dbReference>
<keyword evidence="8" id="KW-0325">Glycoprotein</keyword>
<evidence type="ECO:0000259" key="13">
    <source>
        <dbReference type="PROSITE" id="PS50026"/>
    </source>
</evidence>
<dbReference type="OrthoDB" id="8831087at2759"/>
<keyword evidence="5 12" id="KW-0472">Membrane</keyword>
<dbReference type="GeneID" id="108492923"/>
<dbReference type="Gene3D" id="2.120.10.30">
    <property type="entry name" value="TolB, C-terminal domain"/>
    <property type="match status" value="1"/>
</dbReference>
<keyword evidence="4 12" id="KW-1133">Transmembrane helix</keyword>
<keyword evidence="9" id="KW-0245">EGF-like domain</keyword>
<dbReference type="SUPFAM" id="SSF57424">
    <property type="entry name" value="LDL receptor-like module"/>
    <property type="match status" value="1"/>
</dbReference>
<dbReference type="CDD" id="cd00112">
    <property type="entry name" value="LDLa"/>
    <property type="match status" value="1"/>
</dbReference>
<gene>
    <name evidence="15" type="primary">LOC108492923</name>
</gene>
<dbReference type="PANTHER" id="PTHR22722">
    <property type="entry name" value="LOW-DENSITY LIPOPROTEIN RECEPTOR-RELATED PROTEIN 2-RELATED"/>
    <property type="match status" value="1"/>
</dbReference>
<comment type="subcellular location">
    <subcellularLocation>
        <location evidence="1">Membrane</location>
        <topology evidence="1">Single-pass membrane protein</topology>
    </subcellularLocation>
</comment>
<dbReference type="SUPFAM" id="SSF57196">
    <property type="entry name" value="EGF/Laminin"/>
    <property type="match status" value="2"/>
</dbReference>
<dbReference type="GO" id="GO:0042562">
    <property type="term" value="F:hormone binding"/>
    <property type="evidence" value="ECO:0007669"/>
    <property type="project" value="TreeGrafter"/>
</dbReference>
<evidence type="ECO:0000256" key="8">
    <source>
        <dbReference type="ARBA" id="ARBA00023180"/>
    </source>
</evidence>
<keyword evidence="6 9" id="KW-1015">Disulfide bond</keyword>
<keyword evidence="14" id="KW-1185">Reference proteome</keyword>
<organism evidence="14 15">
    <name type="scientific">Lepidothrix coronata</name>
    <name type="common">blue-crowned manakin</name>
    <dbReference type="NCBI Taxonomy" id="321398"/>
    <lineage>
        <taxon>Eukaryota</taxon>
        <taxon>Metazoa</taxon>
        <taxon>Chordata</taxon>
        <taxon>Craniata</taxon>
        <taxon>Vertebrata</taxon>
        <taxon>Euteleostomi</taxon>
        <taxon>Archelosauria</taxon>
        <taxon>Archosauria</taxon>
        <taxon>Dinosauria</taxon>
        <taxon>Saurischia</taxon>
        <taxon>Theropoda</taxon>
        <taxon>Coelurosauria</taxon>
        <taxon>Aves</taxon>
        <taxon>Neognathae</taxon>
        <taxon>Neoaves</taxon>
        <taxon>Telluraves</taxon>
        <taxon>Australaves</taxon>
        <taxon>Passeriformes</taxon>
        <taxon>Pipridae</taxon>
        <taxon>Lepidothrix</taxon>
    </lineage>
</organism>
<sequence length="418" mass="44853">MCFITAAGSHGPGATVECAAMDGTGRRAVWRRARAPTGLTFGAAGTRLYWADHERGTISSVELDGSHFRVVREGLHGLSLFAIGEGFLLWSTTSTNGSSKIWHSRLERAERWWFAMEKDLVAMRIYSQFSQEGTNACAKSNGGCAQLCLPNPAGRQCRCSHGYHLVRGAACAPALSCPATLQPCSDLQSCISGEQVCDGRSDCADGADESDCPSQQVGTQVPAVSPSGMSHVEEQKPASPATALQPRQPSPSPPAAPGPREHGEPFLVPPSTEEVLRAVPCSSETCNLRGDCAIEAGRVTCHCALGYRGDYCEEAEVQPLAGPIVLGVAVLLLLAAAAVGALAYMRRRDRRRRTSSTASTRVLTLYHRESDPEEEDEEEEEEELPPKSDTFVNEAYDGKEELPALPRKGPSHPNTVFS</sequence>
<evidence type="ECO:0000256" key="5">
    <source>
        <dbReference type="ARBA" id="ARBA00023136"/>
    </source>
</evidence>
<dbReference type="InterPro" id="IPR002172">
    <property type="entry name" value="LDrepeatLR_classA_rpt"/>
</dbReference>
<dbReference type="SUPFAM" id="SSF63825">
    <property type="entry name" value="YWTD domain"/>
    <property type="match status" value="1"/>
</dbReference>
<dbReference type="Proteomes" id="UP000504624">
    <property type="component" value="Unplaced"/>
</dbReference>
<feature type="domain" description="EGF-like" evidence="13">
    <location>
        <begin position="277"/>
        <end position="313"/>
    </location>
</feature>
<protein>
    <submittedName>
        <fullName evidence="15">Low-density lipoprotein receptor-related protein 1B-like</fullName>
    </submittedName>
</protein>